<evidence type="ECO:0000313" key="3">
    <source>
        <dbReference type="Proteomes" id="UP001597400"/>
    </source>
</evidence>
<reference evidence="3" key="1">
    <citation type="journal article" date="2019" name="Int. J. Syst. Evol. Microbiol.">
        <title>The Global Catalogue of Microorganisms (GCM) 10K type strain sequencing project: providing services to taxonomists for standard genome sequencing and annotation.</title>
        <authorList>
            <consortium name="The Broad Institute Genomics Platform"/>
            <consortium name="The Broad Institute Genome Sequencing Center for Infectious Disease"/>
            <person name="Wu L."/>
            <person name="Ma J."/>
        </authorList>
    </citation>
    <scope>NUCLEOTIDE SEQUENCE [LARGE SCALE GENOMIC DNA]</scope>
    <source>
        <strain evidence="3">CGMCC 1.12702</strain>
    </source>
</reference>
<evidence type="ECO:0000313" key="2">
    <source>
        <dbReference type="EMBL" id="MFD1950289.1"/>
    </source>
</evidence>
<keyword evidence="3" id="KW-1185">Reference proteome</keyword>
<comment type="caution">
    <text evidence="2">The sequence shown here is derived from an EMBL/GenBank/DDBJ whole genome shotgun (WGS) entry which is preliminary data.</text>
</comment>
<gene>
    <name evidence="2" type="ORF">ACFSGX_05865</name>
</gene>
<dbReference type="Proteomes" id="UP001597400">
    <property type="component" value="Unassembled WGS sequence"/>
</dbReference>
<organism evidence="2 3">
    <name type="scientific">Sphingomonas arantia</name>
    <dbReference type="NCBI Taxonomy" id="1460676"/>
    <lineage>
        <taxon>Bacteria</taxon>
        <taxon>Pseudomonadati</taxon>
        <taxon>Pseudomonadota</taxon>
        <taxon>Alphaproteobacteria</taxon>
        <taxon>Sphingomonadales</taxon>
        <taxon>Sphingomonadaceae</taxon>
        <taxon>Sphingomonas</taxon>
    </lineage>
</organism>
<feature type="compositionally biased region" description="Polar residues" evidence="1">
    <location>
        <begin position="65"/>
        <end position="77"/>
    </location>
</feature>
<feature type="region of interest" description="Disordered" evidence="1">
    <location>
        <begin position="59"/>
        <end position="101"/>
    </location>
</feature>
<accession>A0ABW4TWZ4</accession>
<name>A0ABW4TWZ4_9SPHN</name>
<proteinExistence type="predicted"/>
<dbReference type="RefSeq" id="WP_380928278.1">
    <property type="nucleotide sequence ID" value="NZ_JBHUGS010000002.1"/>
</dbReference>
<protein>
    <submittedName>
        <fullName evidence="2">Uncharacterized protein</fullName>
    </submittedName>
</protein>
<evidence type="ECO:0000256" key="1">
    <source>
        <dbReference type="SAM" id="MobiDB-lite"/>
    </source>
</evidence>
<dbReference type="EMBL" id="JBHUGS010000002">
    <property type="protein sequence ID" value="MFD1950289.1"/>
    <property type="molecule type" value="Genomic_DNA"/>
</dbReference>
<sequence>MSDGVQDQRANDRLCSATPSTIIGLDNAASTVNTAPAVVDVELPTASVALPATIAVGRCDANRGTPCSTNRRTLSDAQTRDQGSRHSTAGGAEPGPAQAVP</sequence>